<dbReference type="PANTHER" id="PTHR43179">
    <property type="entry name" value="RHAMNOSYLTRANSFERASE WBBL"/>
    <property type="match status" value="1"/>
</dbReference>
<name>A0AAX0PSR9_LACJH</name>
<evidence type="ECO:0000259" key="5">
    <source>
        <dbReference type="Pfam" id="PF00535"/>
    </source>
</evidence>
<dbReference type="AlphaFoldDB" id="A0AAX0PSR9"/>
<dbReference type="Proteomes" id="UP000216448">
    <property type="component" value="Unassembled WGS sequence"/>
</dbReference>
<accession>A0AAX0PSR9</accession>
<evidence type="ECO:0000256" key="3">
    <source>
        <dbReference type="ARBA" id="ARBA00022676"/>
    </source>
</evidence>
<reference evidence="6 7" key="1">
    <citation type="submission" date="2017-05" db="EMBL/GenBank/DDBJ databases">
        <title>Lactobacillus johnsonii from commercial turkeys.</title>
        <authorList>
            <person name="Johnson T.J."/>
            <person name="Youmans B."/>
        </authorList>
    </citation>
    <scope>NUCLEOTIDE SEQUENCE [LARGE SCALE GENOMIC DNA]</scope>
    <source>
        <strain evidence="6 7">UMNLJ54</strain>
    </source>
</reference>
<evidence type="ECO:0000256" key="4">
    <source>
        <dbReference type="ARBA" id="ARBA00022679"/>
    </source>
</evidence>
<comment type="similarity">
    <text evidence="2">Belongs to the glycosyltransferase 2 family.</text>
</comment>
<evidence type="ECO:0000256" key="1">
    <source>
        <dbReference type="ARBA" id="ARBA00004776"/>
    </source>
</evidence>
<dbReference type="RefSeq" id="WP_095154667.1">
    <property type="nucleotide sequence ID" value="NZ_NIBB01000085.1"/>
</dbReference>
<keyword evidence="4" id="KW-0808">Transferase</keyword>
<gene>
    <name evidence="6" type="ORF">A3P64_09130</name>
</gene>
<sequence length="275" mass="32587">MVNVGIVILNYVSYDVTINCVEWFKKQNSTNVKTKIIIVDNDSPNNSFNILKEKFQEEKDVKVVKTDHNLGFANGNNYGYKKLLEFMSPDFVIVSNSDAYVEKPGLYEWIEEEYDKYKFGVLGPAIFSVNGNFYQSPINNFSKNMKEIKRYKNELKIGIVKSYIKKLLKLSTQQKIDVWDNPYYKDYHMDKTLHGAFQVFSKKYFDYYDLPYDSNTFLYMEEYILRLRCEKYNLPMVYSPKYEVKHLQAVSTNRVTKTNSARMLFKRKHMLQSLN</sequence>
<keyword evidence="3" id="KW-0328">Glycosyltransferase</keyword>
<evidence type="ECO:0000313" key="7">
    <source>
        <dbReference type="Proteomes" id="UP000216448"/>
    </source>
</evidence>
<evidence type="ECO:0000256" key="2">
    <source>
        <dbReference type="ARBA" id="ARBA00006739"/>
    </source>
</evidence>
<comment type="caution">
    <text evidence="6">The sequence shown here is derived from an EMBL/GenBank/DDBJ whole genome shotgun (WGS) entry which is preliminary data.</text>
</comment>
<dbReference type="Pfam" id="PF00535">
    <property type="entry name" value="Glycos_transf_2"/>
    <property type="match status" value="1"/>
</dbReference>
<evidence type="ECO:0000313" key="6">
    <source>
        <dbReference type="EMBL" id="PAB51975.1"/>
    </source>
</evidence>
<dbReference type="GO" id="GO:0016757">
    <property type="term" value="F:glycosyltransferase activity"/>
    <property type="evidence" value="ECO:0007669"/>
    <property type="project" value="UniProtKB-KW"/>
</dbReference>
<proteinExistence type="inferred from homology"/>
<organism evidence="6 7">
    <name type="scientific">Lactobacillus johnsonii</name>
    <dbReference type="NCBI Taxonomy" id="33959"/>
    <lineage>
        <taxon>Bacteria</taxon>
        <taxon>Bacillati</taxon>
        <taxon>Bacillota</taxon>
        <taxon>Bacilli</taxon>
        <taxon>Lactobacillales</taxon>
        <taxon>Lactobacillaceae</taxon>
        <taxon>Lactobacillus</taxon>
    </lineage>
</organism>
<dbReference type="InterPro" id="IPR029044">
    <property type="entry name" value="Nucleotide-diphossugar_trans"/>
</dbReference>
<dbReference type="SUPFAM" id="SSF53448">
    <property type="entry name" value="Nucleotide-diphospho-sugar transferases"/>
    <property type="match status" value="1"/>
</dbReference>
<protein>
    <recommendedName>
        <fullName evidence="5">Glycosyltransferase 2-like domain-containing protein</fullName>
    </recommendedName>
</protein>
<dbReference type="EMBL" id="NIBB01000085">
    <property type="protein sequence ID" value="PAB51975.1"/>
    <property type="molecule type" value="Genomic_DNA"/>
</dbReference>
<dbReference type="Gene3D" id="3.90.550.10">
    <property type="entry name" value="Spore Coat Polysaccharide Biosynthesis Protein SpsA, Chain A"/>
    <property type="match status" value="1"/>
</dbReference>
<feature type="domain" description="Glycosyltransferase 2-like" evidence="5">
    <location>
        <begin position="6"/>
        <end position="149"/>
    </location>
</feature>
<dbReference type="InterPro" id="IPR001173">
    <property type="entry name" value="Glyco_trans_2-like"/>
</dbReference>
<comment type="pathway">
    <text evidence="1">Cell wall biogenesis; cell wall polysaccharide biosynthesis.</text>
</comment>
<feature type="non-terminal residue" evidence="6">
    <location>
        <position position="275"/>
    </location>
</feature>
<dbReference type="PANTHER" id="PTHR43179:SF12">
    <property type="entry name" value="GALACTOFURANOSYLTRANSFERASE GLFT2"/>
    <property type="match status" value="1"/>
</dbReference>